<organism evidence="1 2">
    <name type="scientific">Yersinia aleksiciae</name>
    <dbReference type="NCBI Taxonomy" id="263819"/>
    <lineage>
        <taxon>Bacteria</taxon>
        <taxon>Pseudomonadati</taxon>
        <taxon>Pseudomonadota</taxon>
        <taxon>Gammaproteobacteria</taxon>
        <taxon>Enterobacterales</taxon>
        <taxon>Yersiniaceae</taxon>
        <taxon>Yersinia</taxon>
    </lineage>
</organism>
<name>A0A0T9TP32_YERAE</name>
<dbReference type="InterPro" id="IPR027417">
    <property type="entry name" value="P-loop_NTPase"/>
</dbReference>
<gene>
    <name evidence="1" type="ORF">ERS008460_01351</name>
</gene>
<accession>A0A0T9TP32</accession>
<evidence type="ECO:0000313" key="2">
    <source>
        <dbReference type="Proteomes" id="UP000040088"/>
    </source>
</evidence>
<reference evidence="2" key="1">
    <citation type="submission" date="2015-03" db="EMBL/GenBank/DDBJ databases">
        <authorList>
            <consortium name="Pathogen Informatics"/>
        </authorList>
    </citation>
    <scope>NUCLEOTIDE SEQUENCE [LARGE SCALE GENOMIC DNA]</scope>
    <source>
        <strain evidence="2">IP27925</strain>
    </source>
</reference>
<dbReference type="EMBL" id="CQEM01000005">
    <property type="protein sequence ID" value="CNK94142.1"/>
    <property type="molecule type" value="Genomic_DNA"/>
</dbReference>
<dbReference type="RefSeq" id="WP_050125732.1">
    <property type="nucleotide sequence ID" value="NZ_CQEM01000005.1"/>
</dbReference>
<dbReference type="Proteomes" id="UP000040088">
    <property type="component" value="Unassembled WGS sequence"/>
</dbReference>
<protein>
    <submittedName>
        <fullName evidence="1">Uncharacterized protein</fullName>
    </submittedName>
</protein>
<sequence>MNNYLFKFISSDCGSGKTYQLIKLILSSTGKYIIVQGTKMLCEQTCSELGNSAKIITSNQSNNVYEDVVEFLLNPTHRVLVMTDATFLQIKDISLLKQWQIYLDDIVAFHHFATPNTTQKALIENELFYSFEVVGDNHVTAKPVTQFDDVVLENASKAFSFVKQYDHFLFNAGFFEKVGGTDIYKKEKDQLQVMSWVNLERFSGLNITFMANDFENTLVYLSSPELFTPSYLPLRERSTPLSDRLRVYYFSEIPLTASLRENSPEQFEKVLEWVNSNVTEYIFTVNSEVKDKMQKGTITKLTNGIYVPPKSRGSNAYKEYKNAVWLASMKPSPVEKKQCELMFNLSFSQLVQAREKEELYQFIQRSNLRVYESDEVVEVYVFDKEQALSLSTSPIFIDLKIEKTNSNKVESTFEPLNMSEKEKSAFKRVKNFKTKDEFDKWMDKPAQKTMKDGVREHFTTKWNSLQ</sequence>
<evidence type="ECO:0000313" key="1">
    <source>
        <dbReference type="EMBL" id="CNK94142.1"/>
    </source>
</evidence>
<dbReference type="SUPFAM" id="SSF52540">
    <property type="entry name" value="P-loop containing nucleoside triphosphate hydrolases"/>
    <property type="match status" value="1"/>
</dbReference>
<dbReference type="AlphaFoldDB" id="A0A0T9TP32"/>
<proteinExistence type="predicted"/>
<dbReference type="Gene3D" id="3.40.50.300">
    <property type="entry name" value="P-loop containing nucleotide triphosphate hydrolases"/>
    <property type="match status" value="1"/>
</dbReference>